<evidence type="ECO:0000313" key="4">
    <source>
        <dbReference type="Proteomes" id="UP000664859"/>
    </source>
</evidence>
<dbReference type="Gene3D" id="3.40.220.10">
    <property type="entry name" value="Leucine Aminopeptidase, subunit E, domain 1"/>
    <property type="match status" value="1"/>
</dbReference>
<dbReference type="Pfam" id="PF10021">
    <property type="entry name" value="PARG_cat_microb"/>
    <property type="match status" value="1"/>
</dbReference>
<feature type="domain" description="Microbial-type PARG catalytic" evidence="2">
    <location>
        <begin position="304"/>
        <end position="387"/>
    </location>
</feature>
<feature type="transmembrane region" description="Helical" evidence="1">
    <location>
        <begin position="126"/>
        <end position="153"/>
    </location>
</feature>
<dbReference type="InterPro" id="IPR019261">
    <property type="entry name" value="PARG_cat_microbial"/>
</dbReference>
<reference evidence="3" key="1">
    <citation type="submission" date="2021-02" db="EMBL/GenBank/DDBJ databases">
        <title>First Annotated Genome of the Yellow-green Alga Tribonema minus.</title>
        <authorList>
            <person name="Mahan K.M."/>
        </authorList>
    </citation>
    <scope>NUCLEOTIDE SEQUENCE</scope>
    <source>
        <strain evidence="3">UTEX B ZZ1240</strain>
    </source>
</reference>
<proteinExistence type="predicted"/>
<dbReference type="AlphaFoldDB" id="A0A836CES8"/>
<dbReference type="EMBL" id="JAFCMP010000223">
    <property type="protein sequence ID" value="KAG5183132.1"/>
    <property type="molecule type" value="Genomic_DNA"/>
</dbReference>
<dbReference type="PANTHER" id="PTHR35596">
    <property type="entry name" value="DUF2263 DOMAIN-CONTAINING PROTEIN"/>
    <property type="match status" value="1"/>
</dbReference>
<keyword evidence="1" id="KW-0472">Membrane</keyword>
<keyword evidence="4" id="KW-1185">Reference proteome</keyword>
<evidence type="ECO:0000259" key="2">
    <source>
        <dbReference type="Pfam" id="PF10021"/>
    </source>
</evidence>
<dbReference type="NCBIfam" id="TIGR02452">
    <property type="entry name" value="TIGR02452 family protein"/>
    <property type="match status" value="1"/>
</dbReference>
<evidence type="ECO:0000256" key="1">
    <source>
        <dbReference type="SAM" id="Phobius"/>
    </source>
</evidence>
<accession>A0A836CES8</accession>
<evidence type="ECO:0000313" key="3">
    <source>
        <dbReference type="EMBL" id="KAG5183132.1"/>
    </source>
</evidence>
<dbReference type="Proteomes" id="UP000664859">
    <property type="component" value="Unassembled WGS sequence"/>
</dbReference>
<organism evidence="3 4">
    <name type="scientific">Tribonema minus</name>
    <dbReference type="NCBI Taxonomy" id="303371"/>
    <lineage>
        <taxon>Eukaryota</taxon>
        <taxon>Sar</taxon>
        <taxon>Stramenopiles</taxon>
        <taxon>Ochrophyta</taxon>
        <taxon>PX clade</taxon>
        <taxon>Xanthophyceae</taxon>
        <taxon>Tribonematales</taxon>
        <taxon>Tribonemataceae</taxon>
        <taxon>Tribonema</taxon>
    </lineage>
</organism>
<dbReference type="PANTHER" id="PTHR35596:SF1">
    <property type="entry name" value="MICROBIAL-TYPE PARG CATALYTIC DOMAIN-CONTAINING PROTEIN"/>
    <property type="match status" value="1"/>
</dbReference>
<comment type="caution">
    <text evidence="3">The sequence shown here is derived from an EMBL/GenBank/DDBJ whole genome shotgun (WGS) entry which is preliminary data.</text>
</comment>
<protein>
    <recommendedName>
        <fullName evidence="2">Microbial-type PARG catalytic domain-containing protein</fullName>
    </recommendedName>
</protein>
<gene>
    <name evidence="3" type="ORF">JKP88DRAFT_273110</name>
</gene>
<dbReference type="InterPro" id="IPR043472">
    <property type="entry name" value="Macro_dom-like"/>
</dbReference>
<keyword evidence="1" id="KW-1133">Transmembrane helix</keyword>
<dbReference type="SUPFAM" id="SSF52949">
    <property type="entry name" value="Macro domain-like"/>
    <property type="match status" value="1"/>
</dbReference>
<name>A0A836CES8_9STRA</name>
<feature type="transmembrane region" description="Helical" evidence="1">
    <location>
        <begin position="55"/>
        <end position="79"/>
    </location>
</feature>
<dbReference type="InterPro" id="IPR012664">
    <property type="entry name" value="CHP02452"/>
</dbReference>
<dbReference type="OrthoDB" id="9985428at2759"/>
<feature type="transmembrane region" description="Helical" evidence="1">
    <location>
        <begin position="159"/>
        <end position="177"/>
    </location>
</feature>
<sequence>MCATAGSSLANFCFGIVGCALLGRQHGLAECAFYAFVLLMQLVEMLLHMSPYCGAVNAGVTVAGIWLNHLQPIVMWASVRADPAARKPGPAVTALMRTYTWLAIIYSLSALTSVNCTLVNEVSAPFLYWAWNGCAGHEAFYLLFLLTLSSVAWACLADASFHVFIILTSYAVSFAVYGRTRSVGRNWCFSASLAPWLLLAYKARVHGPHAKPRRLRSVWAFAEKIPRALARRLSLIPGGPVVVVALGASSPRRLGPSDCLGLVAVNMYAARVAAWERAVAISARNAPPPPSIKIKYAGPARTPLGSTCITVDCADTADRGIELRAEGYRPVLLNFSDDCYSGGYVESGSGAQEESLFRRSDYHRTLDRSFYPLGALEAVYSPSVTVFAEGESAMWRLMSEPVKLAFIACPALKRPHCVDDRLSDSDAALFAAKMQLVLEIAEMYNHDAVVLGAWGTGAWGCPPRHVAELFRDVLKDWNGAFKRVSFAIVKTPDTHERGRYRDVDALAVFREVFGSA</sequence>
<keyword evidence="1" id="KW-0812">Transmembrane</keyword>
<feature type="transmembrane region" description="Helical" evidence="1">
    <location>
        <begin position="99"/>
        <end position="119"/>
    </location>
</feature>